<dbReference type="GO" id="GO:0000139">
    <property type="term" value="C:Golgi membrane"/>
    <property type="evidence" value="ECO:0007669"/>
    <property type="project" value="UniProtKB-SubCell"/>
</dbReference>
<keyword evidence="9 11" id="KW-0472">Membrane</keyword>
<evidence type="ECO:0000256" key="8">
    <source>
        <dbReference type="ARBA" id="ARBA00023034"/>
    </source>
</evidence>
<evidence type="ECO:0000256" key="9">
    <source>
        <dbReference type="ARBA" id="ARBA00023136"/>
    </source>
</evidence>
<evidence type="ECO:0000313" key="12">
    <source>
        <dbReference type="EMBL" id="KAK7483466.1"/>
    </source>
</evidence>
<dbReference type="Gene3D" id="3.90.550.50">
    <property type="match status" value="1"/>
</dbReference>
<dbReference type="Proteomes" id="UP001519460">
    <property type="component" value="Unassembled WGS sequence"/>
</dbReference>
<evidence type="ECO:0000256" key="7">
    <source>
        <dbReference type="ARBA" id="ARBA00022989"/>
    </source>
</evidence>
<evidence type="ECO:0000256" key="6">
    <source>
        <dbReference type="ARBA" id="ARBA00022968"/>
    </source>
</evidence>
<evidence type="ECO:0000256" key="11">
    <source>
        <dbReference type="RuleBase" id="RU363063"/>
    </source>
</evidence>
<evidence type="ECO:0000256" key="1">
    <source>
        <dbReference type="ARBA" id="ARBA00004323"/>
    </source>
</evidence>
<accession>A0ABD0K8Q5</accession>
<organism evidence="12 13">
    <name type="scientific">Batillaria attramentaria</name>
    <dbReference type="NCBI Taxonomy" id="370345"/>
    <lineage>
        <taxon>Eukaryota</taxon>
        <taxon>Metazoa</taxon>
        <taxon>Spiralia</taxon>
        <taxon>Lophotrochozoa</taxon>
        <taxon>Mollusca</taxon>
        <taxon>Gastropoda</taxon>
        <taxon>Caenogastropoda</taxon>
        <taxon>Sorbeoconcha</taxon>
        <taxon>Cerithioidea</taxon>
        <taxon>Batillariidae</taxon>
        <taxon>Batillaria</taxon>
    </lineage>
</organism>
<evidence type="ECO:0000256" key="3">
    <source>
        <dbReference type="ARBA" id="ARBA00022676"/>
    </source>
</evidence>
<keyword evidence="10" id="KW-0325">Glycoprotein</keyword>
<dbReference type="GO" id="GO:0016757">
    <property type="term" value="F:glycosyltransferase activity"/>
    <property type="evidence" value="ECO:0007669"/>
    <property type="project" value="UniProtKB-KW"/>
</dbReference>
<dbReference type="Pfam" id="PF01762">
    <property type="entry name" value="Galactosyl_T"/>
    <property type="match status" value="1"/>
</dbReference>
<keyword evidence="6 11" id="KW-0735">Signal-anchor</keyword>
<dbReference type="EMBL" id="JACVVK020000226">
    <property type="protein sequence ID" value="KAK7483466.1"/>
    <property type="molecule type" value="Genomic_DNA"/>
</dbReference>
<evidence type="ECO:0000313" key="13">
    <source>
        <dbReference type="Proteomes" id="UP001519460"/>
    </source>
</evidence>
<keyword evidence="8 11" id="KW-0333">Golgi apparatus</keyword>
<sequence length="421" mass="48268">MLRDDEGGAGEMTWRMTRVRNWLRWPRGSRSTSRVLVSVYVQNAMHPRGLSSRSRRILLTTSIWSLVVLLLVFFITYTVLLVYVDHPFQTSGSDSFSDSPSPHQFRPKVRFNGRGYMDRARQRNGSSLMFSSGTGHRKKVWDAAMFDDPGSSLPECKHGSLFIVIITSAPDHSEHRREIRNSWCNPTLSNHEPNAWQCVFLIGKTDGSDLESHLQEESAHHKDILRGSYVDSYRNLTYKVMHGLAWLHSNCEAPYILKTDDDCFVSTHLLWQFLMHQNKQTSNLYAGHMVLDPSKRQVIRDPGQKWSVAEEEYRPDTYPPYASGSGYALSFDVVAKAVEESRVVKPIPNEDAYIGILLDRLGIQPTVSGRFILSSAGLRLCNYMYMFVVHGVELKMHKDMHKKMLTSQIQCKEEDEVADWF</sequence>
<dbReference type="PANTHER" id="PTHR11214">
    <property type="entry name" value="BETA-1,3-N-ACETYLGLUCOSAMINYLTRANSFERASE"/>
    <property type="match status" value="1"/>
</dbReference>
<evidence type="ECO:0000256" key="10">
    <source>
        <dbReference type="ARBA" id="ARBA00023180"/>
    </source>
</evidence>
<proteinExistence type="inferred from homology"/>
<dbReference type="AlphaFoldDB" id="A0ABD0K8Q5"/>
<comment type="caution">
    <text evidence="12">The sequence shown here is derived from an EMBL/GenBank/DDBJ whole genome shotgun (WGS) entry which is preliminary data.</text>
</comment>
<evidence type="ECO:0000256" key="5">
    <source>
        <dbReference type="ARBA" id="ARBA00022692"/>
    </source>
</evidence>
<evidence type="ECO:0000256" key="4">
    <source>
        <dbReference type="ARBA" id="ARBA00022679"/>
    </source>
</evidence>
<dbReference type="PANTHER" id="PTHR11214:SF376">
    <property type="entry name" value="HEXOSYLTRANSFERASE"/>
    <property type="match status" value="1"/>
</dbReference>
<reference evidence="12 13" key="1">
    <citation type="journal article" date="2023" name="Sci. Data">
        <title>Genome assembly of the Korean intertidal mud-creeper Batillaria attramentaria.</title>
        <authorList>
            <person name="Patra A.K."/>
            <person name="Ho P.T."/>
            <person name="Jun S."/>
            <person name="Lee S.J."/>
            <person name="Kim Y."/>
            <person name="Won Y.J."/>
        </authorList>
    </citation>
    <scope>NUCLEOTIDE SEQUENCE [LARGE SCALE GENOMIC DNA]</scope>
    <source>
        <strain evidence="12">Wonlab-2016</strain>
    </source>
</reference>
<comment type="subcellular location">
    <subcellularLocation>
        <location evidence="1 11">Golgi apparatus membrane</location>
        <topology evidence="1 11">Single-pass type II membrane protein</topology>
    </subcellularLocation>
</comment>
<name>A0ABD0K8Q5_9CAEN</name>
<gene>
    <name evidence="12" type="ORF">BaRGS_00025265</name>
</gene>
<keyword evidence="4" id="KW-0808">Transferase</keyword>
<keyword evidence="13" id="KW-1185">Reference proteome</keyword>
<dbReference type="EC" id="2.4.1.-" evidence="11"/>
<dbReference type="FunFam" id="3.90.550.50:FF:000001">
    <property type="entry name" value="Hexosyltransferase"/>
    <property type="match status" value="1"/>
</dbReference>
<evidence type="ECO:0000256" key="2">
    <source>
        <dbReference type="ARBA" id="ARBA00008661"/>
    </source>
</evidence>
<feature type="transmembrane region" description="Helical" evidence="11">
    <location>
        <begin position="57"/>
        <end position="84"/>
    </location>
</feature>
<keyword evidence="3 11" id="KW-0328">Glycosyltransferase</keyword>
<dbReference type="InterPro" id="IPR002659">
    <property type="entry name" value="Glyco_trans_31"/>
</dbReference>
<keyword evidence="5 11" id="KW-0812">Transmembrane</keyword>
<keyword evidence="7 11" id="KW-1133">Transmembrane helix</keyword>
<comment type="similarity">
    <text evidence="2 11">Belongs to the glycosyltransferase 31 family.</text>
</comment>
<protein>
    <recommendedName>
        <fullName evidence="11">Hexosyltransferase</fullName>
        <ecNumber evidence="11">2.4.1.-</ecNumber>
    </recommendedName>
</protein>